<protein>
    <submittedName>
        <fullName evidence="2">Uncharacterized protein</fullName>
    </submittedName>
</protein>
<feature type="compositionally biased region" description="Basic and acidic residues" evidence="1">
    <location>
        <begin position="274"/>
        <end position="286"/>
    </location>
</feature>
<dbReference type="OrthoDB" id="10674175at2759"/>
<feature type="compositionally biased region" description="Basic and acidic residues" evidence="1">
    <location>
        <begin position="215"/>
        <end position="226"/>
    </location>
</feature>
<organism evidence="2 3">
    <name type="scientific">Eumeta variegata</name>
    <name type="common">Bagworm moth</name>
    <name type="synonym">Eumeta japonica</name>
    <dbReference type="NCBI Taxonomy" id="151549"/>
    <lineage>
        <taxon>Eukaryota</taxon>
        <taxon>Metazoa</taxon>
        <taxon>Ecdysozoa</taxon>
        <taxon>Arthropoda</taxon>
        <taxon>Hexapoda</taxon>
        <taxon>Insecta</taxon>
        <taxon>Pterygota</taxon>
        <taxon>Neoptera</taxon>
        <taxon>Endopterygota</taxon>
        <taxon>Lepidoptera</taxon>
        <taxon>Glossata</taxon>
        <taxon>Ditrysia</taxon>
        <taxon>Tineoidea</taxon>
        <taxon>Psychidae</taxon>
        <taxon>Oiketicinae</taxon>
        <taxon>Eumeta</taxon>
    </lineage>
</organism>
<gene>
    <name evidence="2" type="ORF">EVAR_89450_1</name>
</gene>
<dbReference type="AlphaFoldDB" id="A0A4C1Z060"/>
<comment type="caution">
    <text evidence="2">The sequence shown here is derived from an EMBL/GenBank/DDBJ whole genome shotgun (WGS) entry which is preliminary data.</text>
</comment>
<feature type="region of interest" description="Disordered" evidence="1">
    <location>
        <begin position="131"/>
        <end position="152"/>
    </location>
</feature>
<feature type="compositionally biased region" description="Basic and acidic residues" evidence="1">
    <location>
        <begin position="315"/>
        <end position="358"/>
    </location>
</feature>
<evidence type="ECO:0000313" key="2">
    <source>
        <dbReference type="EMBL" id="GBP82111.1"/>
    </source>
</evidence>
<accession>A0A4C1Z060</accession>
<dbReference type="Proteomes" id="UP000299102">
    <property type="component" value="Unassembled WGS sequence"/>
</dbReference>
<sequence length="417" mass="46432">MNITSSVFAFGLSAKLINAFVASSERGGAEHLSKESDRPEPPHLRLLVTLRICLREQLALERYRPASAHMFLYVFSSNDKRERLNYASPHFKGGLGSLKKHSLGGEDCHEGNAGVGLGGLGHKQIGRGGLGSNDGCEEGHDGGSGGNGAAKAKRIRAVPLRTVRESVKKESKVVLTEKRKKKRVREASEVAIERVDWWENNTEVVWKKFGGMKDKETKENDVKKTNADGSSSEEDNLQKKKTEKTASKTEKKKTTTESKGFQMGGKTLFGTKTVKKEDDKTYKTDSKTQQYNRQVKKNKSANGTVTDSDDESYKEDEKKSELDQKDEKETKYIEVLGHDIKVGQKEKKTVKRKDEESQQARTKKSTTTISKDKEETDEEESAEKSEKVKESESTQTKSMEKSAPSDNLSEDAPCDVL</sequence>
<evidence type="ECO:0000313" key="3">
    <source>
        <dbReference type="Proteomes" id="UP000299102"/>
    </source>
</evidence>
<proteinExistence type="predicted"/>
<reference evidence="2 3" key="1">
    <citation type="journal article" date="2019" name="Commun. Biol.">
        <title>The bagworm genome reveals a unique fibroin gene that provides high tensile strength.</title>
        <authorList>
            <person name="Kono N."/>
            <person name="Nakamura H."/>
            <person name="Ohtoshi R."/>
            <person name="Tomita M."/>
            <person name="Numata K."/>
            <person name="Arakawa K."/>
        </authorList>
    </citation>
    <scope>NUCLEOTIDE SEQUENCE [LARGE SCALE GENOMIC DNA]</scope>
</reference>
<feature type="compositionally biased region" description="Basic and acidic residues" evidence="1">
    <location>
        <begin position="382"/>
        <end position="392"/>
    </location>
</feature>
<evidence type="ECO:0000256" key="1">
    <source>
        <dbReference type="SAM" id="MobiDB-lite"/>
    </source>
</evidence>
<feature type="compositionally biased region" description="Acidic residues" evidence="1">
    <location>
        <begin position="408"/>
        <end position="417"/>
    </location>
</feature>
<feature type="compositionally biased region" description="Basic and acidic residues" evidence="1">
    <location>
        <begin position="236"/>
        <end position="256"/>
    </location>
</feature>
<keyword evidence="3" id="KW-1185">Reference proteome</keyword>
<dbReference type="EMBL" id="BGZK01001547">
    <property type="protein sequence ID" value="GBP82111.1"/>
    <property type="molecule type" value="Genomic_DNA"/>
</dbReference>
<name>A0A4C1Z060_EUMVA</name>
<feature type="region of interest" description="Disordered" evidence="1">
    <location>
        <begin position="215"/>
        <end position="417"/>
    </location>
</feature>